<dbReference type="PANTHER" id="PTHR33303:SF2">
    <property type="entry name" value="COA-BINDING DOMAIN-CONTAINING PROTEIN"/>
    <property type="match status" value="1"/>
</dbReference>
<accession>A0A956LW16</accession>
<sequence>MSTDEKVIVLGASPERWRFGNKAVRCYRDAGYRVFPVHPTATAVEGFAVHRTIADVPEDVALLLLYVKPAIGLQCIEAAPARGVRRVILNPGASSAQLVARIEALGMEPVETCAIVALGRSPAEFPD</sequence>
<organism evidence="2 3">
    <name type="scientific">Eiseniibacteriota bacterium</name>
    <dbReference type="NCBI Taxonomy" id="2212470"/>
    <lineage>
        <taxon>Bacteria</taxon>
        <taxon>Candidatus Eiseniibacteriota</taxon>
    </lineage>
</organism>
<comment type="caution">
    <text evidence="2">The sequence shown here is derived from an EMBL/GenBank/DDBJ whole genome shotgun (WGS) entry which is preliminary data.</text>
</comment>
<dbReference type="Proteomes" id="UP000697710">
    <property type="component" value="Unassembled WGS sequence"/>
</dbReference>
<dbReference type="Gene3D" id="3.40.50.720">
    <property type="entry name" value="NAD(P)-binding Rossmann-like Domain"/>
    <property type="match status" value="1"/>
</dbReference>
<reference evidence="2" key="2">
    <citation type="journal article" date="2021" name="Microbiome">
        <title>Successional dynamics and alternative stable states in a saline activated sludge microbial community over 9 years.</title>
        <authorList>
            <person name="Wang Y."/>
            <person name="Ye J."/>
            <person name="Ju F."/>
            <person name="Liu L."/>
            <person name="Boyd J.A."/>
            <person name="Deng Y."/>
            <person name="Parks D.H."/>
            <person name="Jiang X."/>
            <person name="Yin X."/>
            <person name="Woodcroft B.J."/>
            <person name="Tyson G.W."/>
            <person name="Hugenholtz P."/>
            <person name="Polz M.F."/>
            <person name="Zhang T."/>
        </authorList>
    </citation>
    <scope>NUCLEOTIDE SEQUENCE</scope>
    <source>
        <strain evidence="2">HKST-UBA01</strain>
    </source>
</reference>
<reference evidence="2" key="1">
    <citation type="submission" date="2020-04" db="EMBL/GenBank/DDBJ databases">
        <authorList>
            <person name="Zhang T."/>
        </authorList>
    </citation>
    <scope>NUCLEOTIDE SEQUENCE</scope>
    <source>
        <strain evidence="2">HKST-UBA01</strain>
    </source>
</reference>
<dbReference type="PANTHER" id="PTHR33303">
    <property type="entry name" value="CYTOPLASMIC PROTEIN-RELATED"/>
    <property type="match status" value="1"/>
</dbReference>
<gene>
    <name evidence="2" type="ORF">KC729_02460</name>
</gene>
<proteinExistence type="predicted"/>
<evidence type="ECO:0000313" key="3">
    <source>
        <dbReference type="Proteomes" id="UP000697710"/>
    </source>
</evidence>
<protein>
    <submittedName>
        <fullName evidence="2">CoA-binding protein</fullName>
    </submittedName>
</protein>
<dbReference type="InterPro" id="IPR003781">
    <property type="entry name" value="CoA-bd"/>
</dbReference>
<evidence type="ECO:0000259" key="1">
    <source>
        <dbReference type="SMART" id="SM00881"/>
    </source>
</evidence>
<dbReference type="Pfam" id="PF13380">
    <property type="entry name" value="CoA_binding_2"/>
    <property type="match status" value="1"/>
</dbReference>
<feature type="domain" description="CoA-binding" evidence="1">
    <location>
        <begin position="1"/>
        <end position="93"/>
    </location>
</feature>
<dbReference type="SMART" id="SM00881">
    <property type="entry name" value="CoA_binding"/>
    <property type="match status" value="1"/>
</dbReference>
<dbReference type="EMBL" id="JAGQHR010000038">
    <property type="protein sequence ID" value="MCA9726514.1"/>
    <property type="molecule type" value="Genomic_DNA"/>
</dbReference>
<name>A0A956LW16_UNCEI</name>
<dbReference type="InterPro" id="IPR036291">
    <property type="entry name" value="NAD(P)-bd_dom_sf"/>
</dbReference>
<dbReference type="AlphaFoldDB" id="A0A956LW16"/>
<evidence type="ECO:0000313" key="2">
    <source>
        <dbReference type="EMBL" id="MCA9726514.1"/>
    </source>
</evidence>
<dbReference type="SUPFAM" id="SSF51735">
    <property type="entry name" value="NAD(P)-binding Rossmann-fold domains"/>
    <property type="match status" value="1"/>
</dbReference>